<dbReference type="Pfam" id="PF25917">
    <property type="entry name" value="BSH_RND"/>
    <property type="match status" value="1"/>
</dbReference>
<gene>
    <name evidence="7" type="ORF">IQ229_14200</name>
</gene>
<organism evidence="7 8">
    <name type="scientific">Nostoc cf. edaphicum LEGE 07299</name>
    <dbReference type="NCBI Taxonomy" id="2777974"/>
    <lineage>
        <taxon>Bacteria</taxon>
        <taxon>Bacillati</taxon>
        <taxon>Cyanobacteriota</taxon>
        <taxon>Cyanophyceae</taxon>
        <taxon>Nostocales</taxon>
        <taxon>Nostocaceae</taxon>
        <taxon>Nostoc</taxon>
    </lineage>
</organism>
<feature type="domain" description="Multidrug resistance protein MdtA-like barrel-sandwich hybrid" evidence="6">
    <location>
        <begin position="88"/>
        <end position="328"/>
    </location>
</feature>
<feature type="region of interest" description="Disordered" evidence="4">
    <location>
        <begin position="1"/>
        <end position="36"/>
    </location>
</feature>
<dbReference type="Gene3D" id="1.10.287.470">
    <property type="entry name" value="Helix hairpin bin"/>
    <property type="match status" value="1"/>
</dbReference>
<dbReference type="EMBL" id="JADEXF010000434">
    <property type="protein sequence ID" value="MBE9106048.1"/>
    <property type="molecule type" value="Genomic_DNA"/>
</dbReference>
<evidence type="ECO:0000313" key="7">
    <source>
        <dbReference type="EMBL" id="MBE9106048.1"/>
    </source>
</evidence>
<evidence type="ECO:0000256" key="5">
    <source>
        <dbReference type="SAM" id="Phobius"/>
    </source>
</evidence>
<dbReference type="PRINTS" id="PR01490">
    <property type="entry name" value="RTXTOXIND"/>
</dbReference>
<dbReference type="InterPro" id="IPR058625">
    <property type="entry name" value="MdtA-like_BSH"/>
</dbReference>
<keyword evidence="5" id="KW-0472">Membrane</keyword>
<dbReference type="PANTHER" id="PTHR32347">
    <property type="entry name" value="EFFLUX SYSTEM COMPONENT YKNX-RELATED"/>
    <property type="match status" value="1"/>
</dbReference>
<evidence type="ECO:0000256" key="4">
    <source>
        <dbReference type="SAM" id="MobiDB-lite"/>
    </source>
</evidence>
<keyword evidence="5" id="KW-0812">Transmembrane</keyword>
<keyword evidence="8" id="KW-1185">Reference proteome</keyword>
<feature type="transmembrane region" description="Helical" evidence="5">
    <location>
        <begin position="43"/>
        <end position="64"/>
    </location>
</feature>
<keyword evidence="2 3" id="KW-0175">Coiled coil</keyword>
<dbReference type="RefSeq" id="WP_194044704.1">
    <property type="nucleotide sequence ID" value="NZ_JADEXF010000434.1"/>
</dbReference>
<comment type="caution">
    <text evidence="7">The sequence shown here is derived from an EMBL/GenBank/DDBJ whole genome shotgun (WGS) entry which is preliminary data.</text>
</comment>
<feature type="compositionally biased region" description="Polar residues" evidence="4">
    <location>
        <begin position="7"/>
        <end position="20"/>
    </location>
</feature>
<feature type="coiled-coil region" evidence="3">
    <location>
        <begin position="126"/>
        <end position="282"/>
    </location>
</feature>
<reference evidence="7 8" key="1">
    <citation type="submission" date="2020-10" db="EMBL/GenBank/DDBJ databases">
        <authorList>
            <person name="Castelo-Branco R."/>
            <person name="Eusebio N."/>
            <person name="Adriana R."/>
            <person name="Vieira A."/>
            <person name="Brugerolle De Fraissinette N."/>
            <person name="Rezende De Castro R."/>
            <person name="Schneider M.P."/>
            <person name="Vasconcelos V."/>
            <person name="Leao P.N."/>
        </authorList>
    </citation>
    <scope>NUCLEOTIDE SEQUENCE [LARGE SCALE GENOMIC DNA]</scope>
    <source>
        <strain evidence="7 8">LEGE 07299</strain>
    </source>
</reference>
<accession>A0ABR9U081</accession>
<sequence>MLETENESYNSKQAPSSSIQPAEIDNPQLQLPPQQPKKPRLKIVKPIIFVAAIALLGSLGYVGYRQFLYKPQPNGLFLSGRIEGYETDISSKTGGKIGEVVVREGDFIQPGQLLVKIDDTDLRAQLQGTQARINAEKQRLEHARQQIPVLQAELDQANLITQQAKQESEGRVLEAKNSLAAAKSELVEAQTNLKLAQAEQNRTRNLYSQGVVSAQQQDRDDAQAEAVEARVMVVRQQIEAAQGRLTQAQATLRNTPIRATAALQIQRQIAQARSNISLAQQEVYNAQAAKAQIEAQLNYLVVNSPMAGNVITRSVQPGEVVAGGAPLLTLVNLNQLYLRGFVPANEIAKVKLGQQAQIELDGLTNQPLEATVTRVDPKASFTPENIYFQEDRVKQVFGVELTLKNPQGIAKPGMPADARILLPQTQASK</sequence>
<evidence type="ECO:0000313" key="8">
    <source>
        <dbReference type="Proteomes" id="UP000647836"/>
    </source>
</evidence>
<protein>
    <submittedName>
        <fullName evidence="7">HlyD family secretion protein</fullName>
    </submittedName>
</protein>
<evidence type="ECO:0000259" key="6">
    <source>
        <dbReference type="Pfam" id="PF25917"/>
    </source>
</evidence>
<dbReference type="Gene3D" id="2.40.50.100">
    <property type="match status" value="1"/>
</dbReference>
<keyword evidence="5" id="KW-1133">Transmembrane helix</keyword>
<evidence type="ECO:0000256" key="2">
    <source>
        <dbReference type="ARBA" id="ARBA00023054"/>
    </source>
</evidence>
<proteinExistence type="predicted"/>
<comment type="subcellular location">
    <subcellularLocation>
        <location evidence="1">Cell envelope</location>
    </subcellularLocation>
</comment>
<evidence type="ECO:0000256" key="3">
    <source>
        <dbReference type="SAM" id="Coils"/>
    </source>
</evidence>
<dbReference type="InterPro" id="IPR050465">
    <property type="entry name" value="UPF0194_transport"/>
</dbReference>
<dbReference type="SUPFAM" id="SSF111369">
    <property type="entry name" value="HlyD-like secretion proteins"/>
    <property type="match status" value="2"/>
</dbReference>
<dbReference type="Gene3D" id="2.40.30.170">
    <property type="match status" value="1"/>
</dbReference>
<dbReference type="PANTHER" id="PTHR32347:SF23">
    <property type="entry name" value="BLL5650 PROTEIN"/>
    <property type="match status" value="1"/>
</dbReference>
<dbReference type="Proteomes" id="UP000647836">
    <property type="component" value="Unassembled WGS sequence"/>
</dbReference>
<evidence type="ECO:0000256" key="1">
    <source>
        <dbReference type="ARBA" id="ARBA00004196"/>
    </source>
</evidence>
<name>A0ABR9U081_9NOSO</name>